<gene>
    <name evidence="11" type="ORF">E4U42_006543</name>
</gene>
<feature type="region of interest" description="Disordered" evidence="10">
    <location>
        <begin position="1"/>
        <end position="40"/>
    </location>
</feature>
<keyword evidence="12" id="KW-1185">Reference proteome</keyword>
<dbReference type="Gene3D" id="2.70.100.10">
    <property type="entry name" value="Glycoside hydrolase, family 7, domain"/>
    <property type="match status" value="1"/>
</dbReference>
<dbReference type="PANTHER" id="PTHR33753:SF2">
    <property type="entry name" value="GLYCOSIDE HYDROLASE FAMILY 7 PROTEIN"/>
    <property type="match status" value="1"/>
</dbReference>
<comment type="similarity">
    <text evidence="2">Belongs to the glycosyl hydrolase 7 (cellulase C) family.</text>
</comment>
<evidence type="ECO:0000313" key="11">
    <source>
        <dbReference type="EMBL" id="KAG5919364.1"/>
    </source>
</evidence>
<dbReference type="Pfam" id="PF00840">
    <property type="entry name" value="Glyco_hydro_7"/>
    <property type="match status" value="1"/>
</dbReference>
<keyword evidence="4" id="KW-0732">Signal</keyword>
<dbReference type="Proteomes" id="UP000811619">
    <property type="component" value="Unassembled WGS sequence"/>
</dbReference>
<evidence type="ECO:0000256" key="8">
    <source>
        <dbReference type="ARBA" id="ARBA00023295"/>
    </source>
</evidence>
<sequence length="63" mass="6617">HNSNMLWLDSTYPAKSRKRGTKRGSCAPSSGSPSDIEKTAPDSAVVFSNIKFGPIGSTFSGGK</sequence>
<evidence type="ECO:0000256" key="5">
    <source>
        <dbReference type="ARBA" id="ARBA00022801"/>
    </source>
</evidence>
<evidence type="ECO:0000256" key="9">
    <source>
        <dbReference type="ARBA" id="ARBA00023326"/>
    </source>
</evidence>
<comment type="catalytic activity">
    <reaction evidence="1">
        <text>Hydrolysis of (1-&gt;4)-beta-D-glucosidic linkages in cellulose and cellotetraose, releasing cellobiose from the non-reducing ends of the chains.</text>
        <dbReference type="EC" id="3.2.1.91"/>
    </reaction>
</comment>
<evidence type="ECO:0000256" key="10">
    <source>
        <dbReference type="SAM" id="MobiDB-lite"/>
    </source>
</evidence>
<keyword evidence="6" id="KW-0136">Cellulose degradation</keyword>
<dbReference type="InterPro" id="IPR013320">
    <property type="entry name" value="ConA-like_dom_sf"/>
</dbReference>
<keyword evidence="7" id="KW-0119">Carbohydrate metabolism</keyword>
<feature type="non-terminal residue" evidence="11">
    <location>
        <position position="1"/>
    </location>
</feature>
<proteinExistence type="inferred from homology"/>
<keyword evidence="8" id="KW-0326">Glycosidase</keyword>
<evidence type="ECO:0000256" key="1">
    <source>
        <dbReference type="ARBA" id="ARBA00001641"/>
    </source>
</evidence>
<organism evidence="11 12">
    <name type="scientific">Claviceps africana</name>
    <dbReference type="NCBI Taxonomy" id="83212"/>
    <lineage>
        <taxon>Eukaryota</taxon>
        <taxon>Fungi</taxon>
        <taxon>Dikarya</taxon>
        <taxon>Ascomycota</taxon>
        <taxon>Pezizomycotina</taxon>
        <taxon>Sordariomycetes</taxon>
        <taxon>Hypocreomycetidae</taxon>
        <taxon>Hypocreales</taxon>
        <taxon>Clavicipitaceae</taxon>
        <taxon>Claviceps</taxon>
    </lineage>
</organism>
<dbReference type="GO" id="GO:0016162">
    <property type="term" value="F:cellulose 1,4-beta-cellobiosidase activity"/>
    <property type="evidence" value="ECO:0007669"/>
    <property type="project" value="UniProtKB-EC"/>
</dbReference>
<evidence type="ECO:0000256" key="3">
    <source>
        <dbReference type="ARBA" id="ARBA00012561"/>
    </source>
</evidence>
<keyword evidence="9" id="KW-0624">Polysaccharide degradation</keyword>
<dbReference type="EC" id="3.2.1.91" evidence="3"/>
<dbReference type="InterPro" id="IPR001722">
    <property type="entry name" value="Glyco_hydro_7"/>
</dbReference>
<accession>A0A8K0NFN6</accession>
<dbReference type="OrthoDB" id="412382at2759"/>
<dbReference type="SUPFAM" id="SSF49899">
    <property type="entry name" value="Concanavalin A-like lectins/glucanases"/>
    <property type="match status" value="1"/>
</dbReference>
<comment type="caution">
    <text evidence="11">The sequence shown here is derived from an EMBL/GenBank/DDBJ whole genome shotgun (WGS) entry which is preliminary data.</text>
</comment>
<dbReference type="GO" id="GO:0030245">
    <property type="term" value="P:cellulose catabolic process"/>
    <property type="evidence" value="ECO:0007669"/>
    <property type="project" value="UniProtKB-KW"/>
</dbReference>
<evidence type="ECO:0000256" key="2">
    <source>
        <dbReference type="ARBA" id="ARBA00006044"/>
    </source>
</evidence>
<name>A0A8K0NFN6_9HYPO</name>
<keyword evidence="5" id="KW-0378">Hydrolase</keyword>
<dbReference type="PANTHER" id="PTHR33753">
    <property type="entry name" value="1,4-BETA-D-GLUCAN CELLOBIOHYDROLASE B"/>
    <property type="match status" value="1"/>
</dbReference>
<dbReference type="InterPro" id="IPR037019">
    <property type="entry name" value="Glyco_hydro_7_sf"/>
</dbReference>
<dbReference type="EMBL" id="SRPY01000674">
    <property type="protein sequence ID" value="KAG5919364.1"/>
    <property type="molecule type" value="Genomic_DNA"/>
</dbReference>
<evidence type="ECO:0000256" key="4">
    <source>
        <dbReference type="ARBA" id="ARBA00022729"/>
    </source>
</evidence>
<protein>
    <recommendedName>
        <fullName evidence="3">cellulose 1,4-beta-cellobiosidase (non-reducing end)</fullName>
        <ecNumber evidence="3">3.2.1.91</ecNumber>
    </recommendedName>
</protein>
<evidence type="ECO:0000256" key="7">
    <source>
        <dbReference type="ARBA" id="ARBA00023277"/>
    </source>
</evidence>
<evidence type="ECO:0000256" key="6">
    <source>
        <dbReference type="ARBA" id="ARBA00023001"/>
    </source>
</evidence>
<dbReference type="AlphaFoldDB" id="A0A8K0NFN6"/>
<reference evidence="11" key="1">
    <citation type="journal article" date="2020" name="bioRxiv">
        <title>Whole genome comparisons of ergot fungi reveals the divergence and evolution of species within the genus Claviceps are the result of varying mechanisms driving genome evolution and host range expansion.</title>
        <authorList>
            <person name="Wyka S.A."/>
            <person name="Mondo S.J."/>
            <person name="Liu M."/>
            <person name="Dettman J."/>
            <person name="Nalam V."/>
            <person name="Broders K.D."/>
        </authorList>
    </citation>
    <scope>NUCLEOTIDE SEQUENCE</scope>
    <source>
        <strain evidence="11">CCC 489</strain>
    </source>
</reference>
<evidence type="ECO:0000313" key="12">
    <source>
        <dbReference type="Proteomes" id="UP000811619"/>
    </source>
</evidence>